<feature type="repeat" description="WD" evidence="7">
    <location>
        <begin position="160"/>
        <end position="191"/>
    </location>
</feature>
<evidence type="ECO:0000256" key="5">
    <source>
        <dbReference type="ARBA" id="ARBA00022853"/>
    </source>
</evidence>
<dbReference type="GO" id="GO:0006338">
    <property type="term" value="P:chromatin remodeling"/>
    <property type="evidence" value="ECO:0007669"/>
    <property type="project" value="TreeGrafter"/>
</dbReference>
<keyword evidence="6" id="KW-0539">Nucleus</keyword>
<evidence type="ECO:0000256" key="6">
    <source>
        <dbReference type="ARBA" id="ARBA00023242"/>
    </source>
</evidence>
<dbReference type="InterPro" id="IPR015943">
    <property type="entry name" value="WD40/YVTN_repeat-like_dom_sf"/>
</dbReference>
<dbReference type="Gene3D" id="2.130.10.10">
    <property type="entry name" value="YVTN repeat-like/Quinoprotein amine dehydrogenase"/>
    <property type="match status" value="3"/>
</dbReference>
<name>A0A0N5AP31_9BILA</name>
<dbReference type="InterPro" id="IPR001680">
    <property type="entry name" value="WD40_rpt"/>
</dbReference>
<dbReference type="AlphaFoldDB" id="A0A0N5AP31"/>
<dbReference type="InterPro" id="IPR055410">
    <property type="entry name" value="Beta-prop_CAF1B_HIR1"/>
</dbReference>
<protein>
    <submittedName>
        <fullName evidence="10">WD_REPEATS_REGION domain-containing protein</fullName>
    </submittedName>
</protein>
<dbReference type="Proteomes" id="UP000046393">
    <property type="component" value="Unplaced"/>
</dbReference>
<evidence type="ECO:0000313" key="9">
    <source>
        <dbReference type="Proteomes" id="UP000046393"/>
    </source>
</evidence>
<dbReference type="PROSITE" id="PS50294">
    <property type="entry name" value="WD_REPEATS_REGION"/>
    <property type="match status" value="2"/>
</dbReference>
<dbReference type="PROSITE" id="PS50082">
    <property type="entry name" value="WD_REPEATS_2"/>
    <property type="match status" value="2"/>
</dbReference>
<dbReference type="InterPro" id="IPR036322">
    <property type="entry name" value="WD40_repeat_dom_sf"/>
</dbReference>
<dbReference type="InterPro" id="IPR031120">
    <property type="entry name" value="HIR1-like"/>
</dbReference>
<dbReference type="SUPFAM" id="SSF50978">
    <property type="entry name" value="WD40 repeat-like"/>
    <property type="match status" value="1"/>
</dbReference>
<evidence type="ECO:0000256" key="1">
    <source>
        <dbReference type="ARBA" id="ARBA00004123"/>
    </source>
</evidence>
<keyword evidence="4" id="KW-0677">Repeat</keyword>
<keyword evidence="3 7" id="KW-0853">WD repeat</keyword>
<comment type="subcellular location">
    <subcellularLocation>
        <location evidence="1">Nucleus</location>
    </subcellularLocation>
</comment>
<proteinExistence type="inferred from homology"/>
<dbReference type="WBParaSite" id="SMUV_0000639401-mRNA-1">
    <property type="protein sequence ID" value="SMUV_0000639401-mRNA-1"/>
    <property type="gene ID" value="SMUV_0000639401"/>
</dbReference>
<evidence type="ECO:0000313" key="10">
    <source>
        <dbReference type="WBParaSite" id="SMUV_0000639401-mRNA-1"/>
    </source>
</evidence>
<comment type="similarity">
    <text evidence="2">Belongs to the WD repeat HIR1 family.</text>
</comment>
<dbReference type="GO" id="GO:0000785">
    <property type="term" value="C:chromatin"/>
    <property type="evidence" value="ECO:0007669"/>
    <property type="project" value="TreeGrafter"/>
</dbReference>
<evidence type="ECO:0000256" key="7">
    <source>
        <dbReference type="PROSITE-ProRule" id="PRU00221"/>
    </source>
</evidence>
<dbReference type="Pfam" id="PF24105">
    <property type="entry name" value="Beta-prop_CAF1B_HIR1"/>
    <property type="match status" value="1"/>
</dbReference>
<dbReference type="STRING" id="451379.A0A0N5AP31"/>
<evidence type="ECO:0000259" key="8">
    <source>
        <dbReference type="Pfam" id="PF24105"/>
    </source>
</evidence>
<reference evidence="10" key="1">
    <citation type="submission" date="2017-02" db="UniProtKB">
        <authorList>
            <consortium name="WormBaseParasite"/>
        </authorList>
    </citation>
    <scope>IDENTIFICATION</scope>
</reference>
<keyword evidence="9" id="KW-1185">Reference proteome</keyword>
<keyword evidence="5" id="KW-0156">Chromatin regulator</keyword>
<dbReference type="GO" id="GO:0031491">
    <property type="term" value="F:nucleosome binding"/>
    <property type="evidence" value="ECO:0007669"/>
    <property type="project" value="TreeGrafter"/>
</dbReference>
<dbReference type="GO" id="GO:0000417">
    <property type="term" value="C:HIR complex"/>
    <property type="evidence" value="ECO:0007669"/>
    <property type="project" value="TreeGrafter"/>
</dbReference>
<dbReference type="PANTHER" id="PTHR13831">
    <property type="entry name" value="MEMBER OF THE HIR1 FAMILY OF WD-REPEAT PROTEINS"/>
    <property type="match status" value="1"/>
</dbReference>
<dbReference type="GO" id="GO:0005634">
    <property type="term" value="C:nucleus"/>
    <property type="evidence" value="ECO:0007669"/>
    <property type="project" value="UniProtKB-SubCell"/>
</dbReference>
<evidence type="ECO:0000256" key="3">
    <source>
        <dbReference type="ARBA" id="ARBA00022574"/>
    </source>
</evidence>
<evidence type="ECO:0000256" key="4">
    <source>
        <dbReference type="ARBA" id="ARBA00022737"/>
    </source>
</evidence>
<dbReference type="PANTHER" id="PTHR13831:SF0">
    <property type="entry name" value="PROTEIN HIRA"/>
    <property type="match status" value="1"/>
</dbReference>
<organism evidence="9 10">
    <name type="scientific">Syphacia muris</name>
    <dbReference type="NCBI Taxonomy" id="451379"/>
    <lineage>
        <taxon>Eukaryota</taxon>
        <taxon>Metazoa</taxon>
        <taxon>Ecdysozoa</taxon>
        <taxon>Nematoda</taxon>
        <taxon>Chromadorea</taxon>
        <taxon>Rhabditida</taxon>
        <taxon>Spirurina</taxon>
        <taxon>Oxyuridomorpha</taxon>
        <taxon>Oxyuroidea</taxon>
        <taxon>Oxyuridae</taxon>
        <taxon>Syphacia</taxon>
    </lineage>
</organism>
<dbReference type="SMART" id="SM00320">
    <property type="entry name" value="WD40"/>
    <property type="match status" value="5"/>
</dbReference>
<evidence type="ECO:0000256" key="2">
    <source>
        <dbReference type="ARBA" id="ARBA00007306"/>
    </source>
</evidence>
<accession>A0A0N5AP31</accession>
<feature type="domain" description="CAF1B/HIR1 beta-propeller" evidence="8">
    <location>
        <begin position="6"/>
        <end position="347"/>
    </location>
</feature>
<dbReference type="GO" id="GO:0006351">
    <property type="term" value="P:DNA-templated transcription"/>
    <property type="evidence" value="ECO:0007669"/>
    <property type="project" value="InterPro"/>
</dbReference>
<sequence>TWYYFKGGVLSIDFHPSGLRLATCGSSNEQSSSGLAVIWYVKPIISENDRRDQNCPRILYQVPFKSCVSCVRWSTNGQYLACGGDDKYVMILEGSYRAEDHIHEESYCERFRLEGHTGDILHFEWSRDGRYLASCGLDHFVIIWDAHKLPEKVVLLDASRGGHTAPIKGLSWDPSTRFLATQAADRSLRIWCVKKWQCVEVINDPFLESYQTTLFCRMDWSADGDYLLVPCAKSATTGFTVQLIRRNDWDTSQHLVYHRNSVTAVRACSKSVQYKDYEDNTHKATCFAVGSRDKGISIWLIPDYNRPVRVLDDIFKHSVMDFSWHDYHLLACSMDGSIRSILFTEEDIGRILLSNNEVLIIC</sequence>
<feature type="repeat" description="WD" evidence="7">
    <location>
        <begin position="113"/>
        <end position="145"/>
    </location>
</feature>